<dbReference type="SUPFAM" id="SSF53850">
    <property type="entry name" value="Periplasmic binding protein-like II"/>
    <property type="match status" value="1"/>
</dbReference>
<evidence type="ECO:0000256" key="3">
    <source>
        <dbReference type="ARBA" id="ARBA00023125"/>
    </source>
</evidence>
<reference evidence="6 7" key="1">
    <citation type="submission" date="2019-01" db="EMBL/GenBank/DDBJ databases">
        <title>Draft genome sequence of Lactobacillus paraplantarum OSY-TC318, a Producer of the novel lantibiotic Paraplantaracin TC318.</title>
        <authorList>
            <person name="Hussein W.E."/>
            <person name="Huang E."/>
            <person name="Yousef A.E."/>
        </authorList>
    </citation>
    <scope>NUCLEOTIDE SEQUENCE [LARGE SCALE GENOMIC DNA]</scope>
    <source>
        <strain evidence="6 7">OSY-TC318</strain>
    </source>
</reference>
<dbReference type="Proteomes" id="UP000292648">
    <property type="component" value="Unassembled WGS sequence"/>
</dbReference>
<evidence type="ECO:0000256" key="1">
    <source>
        <dbReference type="ARBA" id="ARBA00009437"/>
    </source>
</evidence>
<dbReference type="InterPro" id="IPR036388">
    <property type="entry name" value="WH-like_DNA-bd_sf"/>
</dbReference>
<evidence type="ECO:0000313" key="6">
    <source>
        <dbReference type="EMBL" id="TBX45681.1"/>
    </source>
</evidence>
<dbReference type="GO" id="GO:0003677">
    <property type="term" value="F:DNA binding"/>
    <property type="evidence" value="ECO:0007669"/>
    <property type="project" value="UniProtKB-KW"/>
</dbReference>
<dbReference type="Gene3D" id="1.10.10.10">
    <property type="entry name" value="Winged helix-like DNA-binding domain superfamily/Winged helix DNA-binding domain"/>
    <property type="match status" value="1"/>
</dbReference>
<accession>A0A4Q9Y231</accession>
<dbReference type="Gene3D" id="3.40.190.290">
    <property type="match status" value="1"/>
</dbReference>
<keyword evidence="2" id="KW-0805">Transcription regulation</keyword>
<evidence type="ECO:0000313" key="7">
    <source>
        <dbReference type="Proteomes" id="UP000292648"/>
    </source>
</evidence>
<evidence type="ECO:0000256" key="2">
    <source>
        <dbReference type="ARBA" id="ARBA00023015"/>
    </source>
</evidence>
<dbReference type="EMBL" id="SEHH01000046">
    <property type="protein sequence ID" value="TBX45681.1"/>
    <property type="molecule type" value="Genomic_DNA"/>
</dbReference>
<protein>
    <submittedName>
        <fullName evidence="6">LysR family transcriptional regulator</fullName>
    </submittedName>
</protein>
<dbReference type="SUPFAM" id="SSF46785">
    <property type="entry name" value="Winged helix' DNA-binding domain"/>
    <property type="match status" value="1"/>
</dbReference>
<keyword evidence="3" id="KW-0238">DNA-binding</keyword>
<dbReference type="FunFam" id="1.10.10.10:FF:000001">
    <property type="entry name" value="LysR family transcriptional regulator"/>
    <property type="match status" value="1"/>
</dbReference>
<feature type="domain" description="HTH lysR-type" evidence="5">
    <location>
        <begin position="1"/>
        <end position="58"/>
    </location>
</feature>
<comment type="caution">
    <text evidence="6">The sequence shown here is derived from an EMBL/GenBank/DDBJ whole genome shotgun (WGS) entry which is preliminary data.</text>
</comment>
<proteinExistence type="inferred from homology"/>
<dbReference type="InterPro" id="IPR000847">
    <property type="entry name" value="LysR_HTH_N"/>
</dbReference>
<dbReference type="GO" id="GO:0003700">
    <property type="term" value="F:DNA-binding transcription factor activity"/>
    <property type="evidence" value="ECO:0007669"/>
    <property type="project" value="InterPro"/>
</dbReference>
<dbReference type="AlphaFoldDB" id="A0A4Q9Y231"/>
<dbReference type="InterPro" id="IPR036390">
    <property type="entry name" value="WH_DNA-bd_sf"/>
</dbReference>
<dbReference type="PANTHER" id="PTHR30346">
    <property type="entry name" value="TRANSCRIPTIONAL DUAL REGULATOR HCAR-RELATED"/>
    <property type="match status" value="1"/>
</dbReference>
<sequence>MDINQLQTFLRVSEYGSFTRAGEQSFISGTAVMKQINRLEIELNLKLFDRTATGVQLTPQGKKFKPYVQQVLDLLNTAVEETRRVRTDDKRIITIGTSLLHPADPFMQLWQQVAPTMDKFQIRLVQLQEDLNSSNREYAMLGRSSDLIVGTFDSTTLKHAFSAVKLGSYQFGIAVRSDNPLAQLDEISFADLADQKVLMVPVGISEKNDILRQEMLAAVPSIHPVDTSGRYDINTFNQTVEENIAMISLTPWKNIHPNLVTIPLKTDVTVAYGLLSTKFPGTKVADFLHEFIKVDSRQHNKA</sequence>
<evidence type="ECO:0000256" key="4">
    <source>
        <dbReference type="ARBA" id="ARBA00023163"/>
    </source>
</evidence>
<name>A0A4Q9Y231_9LACO</name>
<keyword evidence="4" id="KW-0804">Transcription</keyword>
<dbReference type="Pfam" id="PF00126">
    <property type="entry name" value="HTH_1"/>
    <property type="match status" value="1"/>
</dbReference>
<dbReference type="GO" id="GO:0032993">
    <property type="term" value="C:protein-DNA complex"/>
    <property type="evidence" value="ECO:0007669"/>
    <property type="project" value="TreeGrafter"/>
</dbReference>
<comment type="similarity">
    <text evidence="1">Belongs to the LysR transcriptional regulatory family.</text>
</comment>
<evidence type="ECO:0000259" key="5">
    <source>
        <dbReference type="PROSITE" id="PS50931"/>
    </source>
</evidence>
<organism evidence="6 7">
    <name type="scientific">Lactiplantibacillus paraplantarum</name>
    <dbReference type="NCBI Taxonomy" id="60520"/>
    <lineage>
        <taxon>Bacteria</taxon>
        <taxon>Bacillati</taxon>
        <taxon>Bacillota</taxon>
        <taxon>Bacilli</taxon>
        <taxon>Lactobacillales</taxon>
        <taxon>Lactobacillaceae</taxon>
        <taxon>Lactiplantibacillus</taxon>
    </lineage>
</organism>
<gene>
    <name evidence="6" type="ORF">EUZ87_05740</name>
</gene>
<dbReference type="PANTHER" id="PTHR30346:SF28">
    <property type="entry name" value="HTH-TYPE TRANSCRIPTIONAL REGULATOR CYNR"/>
    <property type="match status" value="1"/>
</dbReference>
<dbReference type="PROSITE" id="PS50931">
    <property type="entry name" value="HTH_LYSR"/>
    <property type="match status" value="1"/>
</dbReference>